<evidence type="ECO:0000313" key="2">
    <source>
        <dbReference type="EMBL" id="KAF3284969.1"/>
    </source>
</evidence>
<dbReference type="EMBL" id="JAABOJ010000008">
    <property type="protein sequence ID" value="KAF3284969.1"/>
    <property type="molecule type" value="Genomic_DNA"/>
</dbReference>
<organism evidence="2 3">
    <name type="scientific">Orbilia oligospora</name>
    <name type="common">Nematode-trapping fungus</name>
    <name type="synonym">Arthrobotrys oligospora</name>
    <dbReference type="NCBI Taxonomy" id="2813651"/>
    <lineage>
        <taxon>Eukaryota</taxon>
        <taxon>Fungi</taxon>
        <taxon>Dikarya</taxon>
        <taxon>Ascomycota</taxon>
        <taxon>Pezizomycotina</taxon>
        <taxon>Orbiliomycetes</taxon>
        <taxon>Orbiliales</taxon>
        <taxon>Orbiliaceae</taxon>
        <taxon>Orbilia</taxon>
    </lineage>
</organism>
<feature type="transmembrane region" description="Helical" evidence="1">
    <location>
        <begin position="255"/>
        <end position="275"/>
    </location>
</feature>
<reference evidence="2 3" key="1">
    <citation type="submission" date="2020-01" db="EMBL/GenBank/DDBJ databases">
        <authorList>
            <person name="Palmer J.M."/>
        </authorList>
    </citation>
    <scope>NUCLEOTIDE SEQUENCE [LARGE SCALE GENOMIC DNA]</scope>
    <source>
        <strain evidence="2 3">TWF970</strain>
    </source>
</reference>
<dbReference type="Proteomes" id="UP000474640">
    <property type="component" value="Unassembled WGS sequence"/>
</dbReference>
<keyword evidence="1" id="KW-0472">Membrane</keyword>
<dbReference type="AlphaFoldDB" id="A0A7C8RFH7"/>
<comment type="caution">
    <text evidence="2">The sequence shown here is derived from an EMBL/GenBank/DDBJ whole genome shotgun (WGS) entry which is preliminary data.</text>
</comment>
<evidence type="ECO:0000256" key="1">
    <source>
        <dbReference type="SAM" id="Phobius"/>
    </source>
</evidence>
<keyword evidence="1" id="KW-0812">Transmembrane</keyword>
<proteinExistence type="predicted"/>
<protein>
    <submittedName>
        <fullName evidence="2">Uncharacterized protein</fullName>
    </submittedName>
</protein>
<gene>
    <name evidence="2" type="ORF">TWF970_011242</name>
</gene>
<keyword evidence="1" id="KW-1133">Transmembrane helix</keyword>
<evidence type="ECO:0000313" key="3">
    <source>
        <dbReference type="Proteomes" id="UP000474640"/>
    </source>
</evidence>
<name>A0A7C8RFH7_ORBOL</name>
<accession>A0A7C8RFH7</accession>
<sequence length="336" mass="36861">MAMHVRRQQIPVGWARDEILDSDVQMPIGLLGIPYDITFHIKVVTIKTKIGGYIGDWIGPDNTIVRNDDDFNSTPRPITLTLEYTIRRQKDPTKTGAGTLLKAGKLIISVSKFRLFGDPEEVYFAESNMNGSNLKQQTIKIADATPNPKLFISLIPNVKGKKGLGLALSYMKADEVPDIEKAMGFLLSGLEIAAKIGIQIALPGIGTAIVIAIEIVENIDLVVDVVAAFKKVFDVLETCNVKKVANALRDLFDKYIAFGFAVFSIALNAIGLSKVREMPYLVNKLHVLFAQSIPRSQWPKAVGKDFSKHISSQVAEALLTLIPIEKATALMCPKTT</sequence>